<comment type="similarity">
    <text evidence="1">Belongs to the TBCC family.</text>
</comment>
<dbReference type="InterPro" id="IPR016098">
    <property type="entry name" value="CAP/MinC_C"/>
</dbReference>
<dbReference type="GO" id="GO:0005929">
    <property type="term" value="C:cilium"/>
    <property type="evidence" value="ECO:0007669"/>
    <property type="project" value="TreeGrafter"/>
</dbReference>
<reference evidence="4" key="1">
    <citation type="submission" date="2014-07" db="EMBL/GenBank/DDBJ databases">
        <authorList>
            <person name="Martin A.A"/>
            <person name="De Silva N."/>
        </authorList>
    </citation>
    <scope>NUCLEOTIDE SEQUENCE</scope>
</reference>
<protein>
    <submittedName>
        <fullName evidence="5">Protein XRP2 (inferred by orthology to a human protein)</fullName>
    </submittedName>
</protein>
<dbReference type="GO" id="GO:0006892">
    <property type="term" value="P:post-Golgi vesicle-mediated transport"/>
    <property type="evidence" value="ECO:0007669"/>
    <property type="project" value="TreeGrafter"/>
</dbReference>
<dbReference type="GO" id="GO:0000166">
    <property type="term" value="F:nucleotide binding"/>
    <property type="evidence" value="ECO:0007669"/>
    <property type="project" value="UniProtKB-KW"/>
</dbReference>
<feature type="domain" description="C-CAP/cofactor C-like" evidence="3">
    <location>
        <begin position="12"/>
        <end position="185"/>
    </location>
</feature>
<dbReference type="InterPro" id="IPR006599">
    <property type="entry name" value="CARP_motif"/>
</dbReference>
<evidence type="ECO:0000256" key="1">
    <source>
        <dbReference type="ARBA" id="ARBA00008848"/>
    </source>
</evidence>
<dbReference type="PANTHER" id="PTHR15440:SF0">
    <property type="entry name" value="PROTEIN XRP2"/>
    <property type="match status" value="1"/>
</dbReference>
<keyword evidence="4" id="KW-1185">Reference proteome</keyword>
<dbReference type="InterPro" id="IPR017901">
    <property type="entry name" value="C-CAP_CF_C-like"/>
</dbReference>
<evidence type="ECO:0000256" key="2">
    <source>
        <dbReference type="ARBA" id="ARBA00022741"/>
    </source>
</evidence>
<evidence type="ECO:0000313" key="4">
    <source>
        <dbReference type="Proteomes" id="UP000035680"/>
    </source>
</evidence>
<accession>A0A0K0F951</accession>
<dbReference type="PANTHER" id="PTHR15440">
    <property type="entry name" value="XRP2 PROTEIN"/>
    <property type="match status" value="1"/>
</dbReference>
<dbReference type="PROSITE" id="PS51329">
    <property type="entry name" value="C_CAP_COFACTOR_C"/>
    <property type="match status" value="1"/>
</dbReference>
<dbReference type="InterPro" id="IPR012945">
    <property type="entry name" value="Tubulin-bd_cofactor_C_dom"/>
</dbReference>
<sequence length="353" mass="41008">MKSLCCVKCCFGDSLSTYNCGKEDENNSTKEQTFSWDKRNENSDLYISKDLKNKYCVRRSGEINGQQYVVENCSNCTIIVKDITGSVNIDDSQDCLIILGPCNGSVFIRDCKRCQIFTICQQLRTRDCNDLSLFVFCQTQPIIEESTRIRFSPLFLNYEGLEDQLLSTSLSPFINIWNKVHDFTPLSQGSNYVTRETTDYSGFGDKLYHIKEQECIYTENNESLLPYTRTILSKEPAKKLLLVLLQEKEETIQQFYKRGLSIMKFIKMNIPHSVITDSFDIKIYKKELKLIASKNREYLKNFSGQLLFIQVLNIKKGEIEESFENIIIMDEDINEEKENINFLYRLVNIKSSI</sequence>
<dbReference type="STRING" id="75913.A0A0K0F951"/>
<dbReference type="GO" id="GO:1990075">
    <property type="term" value="C:periciliary membrane compartment"/>
    <property type="evidence" value="ECO:0007669"/>
    <property type="project" value="TreeGrafter"/>
</dbReference>
<evidence type="ECO:0000313" key="5">
    <source>
        <dbReference type="WBParaSite" id="SVE_0535200.1"/>
    </source>
</evidence>
<evidence type="ECO:0000259" key="3">
    <source>
        <dbReference type="PROSITE" id="PS51329"/>
    </source>
</evidence>
<dbReference type="WBParaSite" id="SVE_0535200.1">
    <property type="protein sequence ID" value="SVE_0535200.1"/>
    <property type="gene ID" value="SVE_0535200"/>
</dbReference>
<organism evidence="4 5">
    <name type="scientific">Strongyloides venezuelensis</name>
    <name type="common">Threadworm</name>
    <dbReference type="NCBI Taxonomy" id="75913"/>
    <lineage>
        <taxon>Eukaryota</taxon>
        <taxon>Metazoa</taxon>
        <taxon>Ecdysozoa</taxon>
        <taxon>Nematoda</taxon>
        <taxon>Chromadorea</taxon>
        <taxon>Rhabditida</taxon>
        <taxon>Tylenchina</taxon>
        <taxon>Panagrolaimomorpha</taxon>
        <taxon>Strongyloidoidea</taxon>
        <taxon>Strongyloididae</taxon>
        <taxon>Strongyloides</taxon>
    </lineage>
</organism>
<dbReference type="Gene3D" id="2.160.20.70">
    <property type="match status" value="1"/>
</dbReference>
<name>A0A0K0F951_STRVS</name>
<dbReference type="Pfam" id="PF07986">
    <property type="entry name" value="TBCC"/>
    <property type="match status" value="1"/>
</dbReference>
<dbReference type="Proteomes" id="UP000035680">
    <property type="component" value="Unassembled WGS sequence"/>
</dbReference>
<dbReference type="InterPro" id="IPR039093">
    <property type="entry name" value="XRP2"/>
</dbReference>
<dbReference type="AlphaFoldDB" id="A0A0K0F951"/>
<keyword evidence="2" id="KW-0547">Nucleotide-binding</keyword>
<dbReference type="SMART" id="SM00673">
    <property type="entry name" value="CARP"/>
    <property type="match status" value="2"/>
</dbReference>
<proteinExistence type="inferred from homology"/>
<reference evidence="5" key="2">
    <citation type="submission" date="2015-08" db="UniProtKB">
        <authorList>
            <consortium name="WormBaseParasite"/>
        </authorList>
    </citation>
    <scope>IDENTIFICATION</scope>
</reference>
<dbReference type="GO" id="GO:0005096">
    <property type="term" value="F:GTPase activator activity"/>
    <property type="evidence" value="ECO:0007669"/>
    <property type="project" value="InterPro"/>
</dbReference>